<sequence>MAHALVLGAWFSYPEQANKALRLAGDAWEKMPSLKPAMNVEAAAKLPLHEEISSNFAPWAPLAYDGDVLPTEIRVGDRVYASLKDAAKALKDNDLMEIGAGVYRTGFAVKANNVTILGRGHVVIEKAAIQGKAAMVIQGNNTTLHNIECRFITVRDKNGACVRLSGSGLVLEHVYFHDSQQGVLTGGSPGTVRIYSSRFERLGNRGRAHGIYIGGGKLIIDRSLFLAAKSEGHEIKSRSASTRISNTVIASFSSRNSRLLDISNGGVLSIKRSVLAQGPGSANGDMIGYGLEGYKYKSNAVTLQDNVILLERNGRDVLYHAKQPSPALIMTANLIIGSDAYTGSNSNLLFDTRAQAGLPAYPFLPEVSGQDGS</sequence>
<organism evidence="1 2">
    <name type="scientific">Candidatus Litorirhabdus singularis</name>
    <dbReference type="NCBI Taxonomy" id="2518993"/>
    <lineage>
        <taxon>Bacteria</taxon>
        <taxon>Pseudomonadati</taxon>
        <taxon>Pseudomonadota</taxon>
        <taxon>Gammaproteobacteria</taxon>
        <taxon>Cellvibrionales</taxon>
        <taxon>Halieaceae</taxon>
        <taxon>Candidatus Litorirhabdus</taxon>
    </lineage>
</organism>
<keyword evidence="2" id="KW-1185">Reference proteome</keyword>
<gene>
    <name evidence="1" type="ORF">EYC98_10665</name>
</gene>
<dbReference type="SUPFAM" id="SSF51126">
    <property type="entry name" value="Pectin lyase-like"/>
    <property type="match status" value="1"/>
</dbReference>
<reference evidence="1" key="1">
    <citation type="submission" date="2019-02" db="EMBL/GenBank/DDBJ databases">
        <authorList>
            <person name="Li S.-H."/>
        </authorList>
    </citation>
    <scope>NUCLEOTIDE SEQUENCE</scope>
    <source>
        <strain evidence="1">IMCC14734</strain>
    </source>
</reference>
<evidence type="ECO:0000313" key="2">
    <source>
        <dbReference type="Proteomes" id="UP001143362"/>
    </source>
</evidence>
<dbReference type="Proteomes" id="UP001143362">
    <property type="component" value="Unassembled WGS sequence"/>
</dbReference>
<name>A0ABT3TG92_9GAMM</name>
<protein>
    <submittedName>
        <fullName evidence="1">Uncharacterized protein</fullName>
    </submittedName>
</protein>
<dbReference type="Gene3D" id="2.160.20.10">
    <property type="entry name" value="Single-stranded right-handed beta-helix, Pectin lyase-like"/>
    <property type="match status" value="1"/>
</dbReference>
<dbReference type="RefSeq" id="WP_279245327.1">
    <property type="nucleotide sequence ID" value="NZ_SHNN01000002.1"/>
</dbReference>
<dbReference type="InterPro" id="IPR012334">
    <property type="entry name" value="Pectin_lyas_fold"/>
</dbReference>
<comment type="caution">
    <text evidence="1">The sequence shown here is derived from an EMBL/GenBank/DDBJ whole genome shotgun (WGS) entry which is preliminary data.</text>
</comment>
<dbReference type="EMBL" id="SHNN01000002">
    <property type="protein sequence ID" value="MCX2981326.1"/>
    <property type="molecule type" value="Genomic_DNA"/>
</dbReference>
<proteinExistence type="predicted"/>
<dbReference type="InterPro" id="IPR011050">
    <property type="entry name" value="Pectin_lyase_fold/virulence"/>
</dbReference>
<accession>A0ABT3TG92</accession>
<evidence type="ECO:0000313" key="1">
    <source>
        <dbReference type="EMBL" id="MCX2981326.1"/>
    </source>
</evidence>